<feature type="transmembrane region" description="Helical" evidence="1">
    <location>
        <begin position="103"/>
        <end position="123"/>
    </location>
</feature>
<dbReference type="InterPro" id="IPR040521">
    <property type="entry name" value="KDZ"/>
</dbReference>
<dbReference type="PANTHER" id="PTHR33096">
    <property type="entry name" value="CXC2 DOMAIN-CONTAINING PROTEIN"/>
    <property type="match status" value="1"/>
</dbReference>
<feature type="domain" description="CxC2-like cysteine cluster KDZ transposase-associated" evidence="2">
    <location>
        <begin position="138"/>
        <end position="240"/>
    </location>
</feature>
<dbReference type="AlphaFoldDB" id="A0A067NR14"/>
<dbReference type="Pfam" id="PF18758">
    <property type="entry name" value="KDZ"/>
    <property type="match status" value="2"/>
</dbReference>
<dbReference type="Proteomes" id="UP000027073">
    <property type="component" value="Unassembled WGS sequence"/>
</dbReference>
<dbReference type="InParanoid" id="A0A067NR14"/>
<evidence type="ECO:0000313" key="4">
    <source>
        <dbReference type="Proteomes" id="UP000027073"/>
    </source>
</evidence>
<keyword evidence="1" id="KW-0472">Membrane</keyword>
<dbReference type="PANTHER" id="PTHR33096:SF1">
    <property type="entry name" value="CXC1-LIKE CYSTEINE CLUSTER ASSOCIATED WITH KDZ TRANSPOSASES DOMAIN-CONTAINING PROTEIN"/>
    <property type="match status" value="1"/>
</dbReference>
<gene>
    <name evidence="3" type="ORF">PLEOSDRAFT_169883</name>
</gene>
<evidence type="ECO:0000259" key="2">
    <source>
        <dbReference type="Pfam" id="PF18803"/>
    </source>
</evidence>
<dbReference type="VEuPathDB" id="FungiDB:PLEOSDRAFT_169883"/>
<dbReference type="Pfam" id="PF18803">
    <property type="entry name" value="CxC2"/>
    <property type="match status" value="1"/>
</dbReference>
<dbReference type="InterPro" id="IPR041457">
    <property type="entry name" value="CxC2_KDZ-assoc"/>
</dbReference>
<evidence type="ECO:0000313" key="3">
    <source>
        <dbReference type="EMBL" id="KDQ26081.1"/>
    </source>
</evidence>
<dbReference type="STRING" id="1137138.A0A067NR14"/>
<name>A0A067NR14_PLEO1</name>
<keyword evidence="1" id="KW-1133">Transmembrane helix</keyword>
<protein>
    <recommendedName>
        <fullName evidence="2">CxC2-like cysteine cluster KDZ transposase-associated domain-containing protein</fullName>
    </recommendedName>
</protein>
<evidence type="ECO:0000256" key="1">
    <source>
        <dbReference type="SAM" id="Phobius"/>
    </source>
</evidence>
<sequence>MGKEKKKRRLYVLEPEVRTFVATRATKSRIHQTLTEAPVATKDPPPLLSNTLEFALSSSGGDQQDPYMVDATTPDAPTDGSGLVIRTRAKRYLNSLAGPPTQFTVALIATGIGCIVVIVLSSYTKRWTDDNYFGKCTLRDLGLRIQLGHPRTVACPMVKRGHVDFVVIHTNGIHLVNVDFCGCPNSIDHFEQLLDVGWWPSSPLEPQTATTFGLLRLFHLLNLQGCIPSTDFYRALEQLNHGEGLVPLPDRLQQFMLTVREWRHIRMAKRAGRGNDPAGLDATANGALAVPCRSCPHPNINLPDGWEREPPETRWLYGLLLQEDANFKQKNRLRSTDNRDPALGPDWATFVAEGEYFSHLANYIDQEEINHCVGFAALWSANTRRSKGLRATGVGSWFRNFFSRMEQLPKRLQLSTNVDLHFRIAKFHLEAHKESCHAPFSLNYTKWVGRTDGEGVECMWSWLNKIAHSASMMGPGGRQDTLDDFCNFWNWRKTVNLKNLLLEKMMLVIPQALVHHQAFCAFTSGLREHHAVELCEWEKQVQAWETDQTNPCPFDLLRDDIRMSDVKKAMAEEEHRTVERGLGDTSPSAFLITGLEIEEAQQEVLVAAMKKDLTTVEATQLQTNRTSLLKRITKFRNRQSMYMPGVSNYLRQAPNEENTTTPETMPLFLPSFFPKAIRSEICPPDICNLEDRLRFVQASEALAKLRRQLQTRSFAHSYKTRNVNSQGAYTHSCLLQNQIEVCIKAIHVVYNIAREALISLRGTGDWQNSLRPLLPEDIRGINERTLNAEEQEEYRHTRALAGMSAEAIQGESNGAGLTSGQENIPTVAFSRSLTLGEGRRTLSWMWYTVSDNEILGVGEVQAFLMLEEEMSRAIAYCRWKAEYWDNTATARTLESFELREGVHAYARRQADFEWRHALQWEGKWQTIRDRASFVLTSQLSQMGGADIVPAPALVVELDLDYDNGGGEDSNNVAV</sequence>
<accession>A0A067NR14</accession>
<reference evidence="4" key="1">
    <citation type="journal article" date="2014" name="Proc. Natl. Acad. Sci. U.S.A.">
        <title>Extensive sampling of basidiomycete genomes demonstrates inadequacy of the white-rot/brown-rot paradigm for wood decay fungi.</title>
        <authorList>
            <person name="Riley R."/>
            <person name="Salamov A.A."/>
            <person name="Brown D.W."/>
            <person name="Nagy L.G."/>
            <person name="Floudas D."/>
            <person name="Held B.W."/>
            <person name="Levasseur A."/>
            <person name="Lombard V."/>
            <person name="Morin E."/>
            <person name="Otillar R."/>
            <person name="Lindquist E.A."/>
            <person name="Sun H."/>
            <person name="LaButti K.M."/>
            <person name="Schmutz J."/>
            <person name="Jabbour D."/>
            <person name="Luo H."/>
            <person name="Baker S.E."/>
            <person name="Pisabarro A.G."/>
            <person name="Walton J.D."/>
            <person name="Blanchette R.A."/>
            <person name="Henrissat B."/>
            <person name="Martin F."/>
            <person name="Cullen D."/>
            <person name="Hibbett D.S."/>
            <person name="Grigoriev I.V."/>
        </authorList>
    </citation>
    <scope>NUCLEOTIDE SEQUENCE [LARGE SCALE GENOMIC DNA]</scope>
    <source>
        <strain evidence="4">PC15</strain>
    </source>
</reference>
<dbReference type="HOGENOM" id="CLU_003703_13_0_1"/>
<organism evidence="3 4">
    <name type="scientific">Pleurotus ostreatus (strain PC15)</name>
    <name type="common">Oyster mushroom</name>
    <dbReference type="NCBI Taxonomy" id="1137138"/>
    <lineage>
        <taxon>Eukaryota</taxon>
        <taxon>Fungi</taxon>
        <taxon>Dikarya</taxon>
        <taxon>Basidiomycota</taxon>
        <taxon>Agaricomycotina</taxon>
        <taxon>Agaricomycetes</taxon>
        <taxon>Agaricomycetidae</taxon>
        <taxon>Agaricales</taxon>
        <taxon>Pleurotineae</taxon>
        <taxon>Pleurotaceae</taxon>
        <taxon>Pleurotus</taxon>
    </lineage>
</organism>
<proteinExistence type="predicted"/>
<dbReference type="EMBL" id="KL198010">
    <property type="protein sequence ID" value="KDQ26081.1"/>
    <property type="molecule type" value="Genomic_DNA"/>
</dbReference>
<dbReference type="OrthoDB" id="2983149at2759"/>
<keyword evidence="1" id="KW-0812">Transmembrane</keyword>